<comment type="caution">
    <text evidence="7">The sequence shown here is derived from an EMBL/GenBank/DDBJ whole genome shotgun (WGS) entry which is preliminary data.</text>
</comment>
<keyword evidence="6" id="KW-0472">Membrane</keyword>
<dbReference type="FunFam" id="1.10.630.10:FF:000011">
    <property type="entry name" value="Cytochrome P450 83B1"/>
    <property type="match status" value="1"/>
</dbReference>
<name>A0AAV8S7J2_9ROSI</name>
<dbReference type="InterPro" id="IPR017972">
    <property type="entry name" value="Cyt_P450_CS"/>
</dbReference>
<keyword evidence="6" id="KW-0812">Transmembrane</keyword>
<dbReference type="PRINTS" id="PR00385">
    <property type="entry name" value="P450"/>
</dbReference>
<dbReference type="PANTHER" id="PTHR47955">
    <property type="entry name" value="CYTOCHROME P450 FAMILY 71 PROTEIN"/>
    <property type="match status" value="1"/>
</dbReference>
<dbReference type="GO" id="GO:0020037">
    <property type="term" value="F:heme binding"/>
    <property type="evidence" value="ECO:0007669"/>
    <property type="project" value="InterPro"/>
</dbReference>
<dbReference type="Pfam" id="PF00067">
    <property type="entry name" value="p450"/>
    <property type="match status" value="1"/>
</dbReference>
<dbReference type="GO" id="GO:0004497">
    <property type="term" value="F:monooxygenase activity"/>
    <property type="evidence" value="ECO:0007669"/>
    <property type="project" value="UniProtKB-KW"/>
</dbReference>
<dbReference type="AlphaFoldDB" id="A0AAV8S7J2"/>
<keyword evidence="2 4" id="KW-0479">Metal-binding</keyword>
<evidence type="ECO:0000256" key="5">
    <source>
        <dbReference type="RuleBase" id="RU000461"/>
    </source>
</evidence>
<dbReference type="CDD" id="cd11072">
    <property type="entry name" value="CYP71-like"/>
    <property type="match status" value="1"/>
</dbReference>
<dbReference type="GO" id="GO:0005506">
    <property type="term" value="F:iron ion binding"/>
    <property type="evidence" value="ECO:0007669"/>
    <property type="project" value="InterPro"/>
</dbReference>
<comment type="cofactor">
    <cofactor evidence="4">
        <name>heme</name>
        <dbReference type="ChEBI" id="CHEBI:30413"/>
    </cofactor>
</comment>
<keyword evidence="5" id="KW-0503">Monooxygenase</keyword>
<dbReference type="GO" id="GO:0016705">
    <property type="term" value="F:oxidoreductase activity, acting on paired donors, with incorporation or reduction of molecular oxygen"/>
    <property type="evidence" value="ECO:0007669"/>
    <property type="project" value="InterPro"/>
</dbReference>
<reference evidence="7 8" key="1">
    <citation type="submission" date="2021-09" db="EMBL/GenBank/DDBJ databases">
        <title>Genomic insights and catalytic innovation underlie evolution of tropane alkaloids biosynthesis.</title>
        <authorList>
            <person name="Wang Y.-J."/>
            <person name="Tian T."/>
            <person name="Huang J.-P."/>
            <person name="Huang S.-X."/>
        </authorList>
    </citation>
    <scope>NUCLEOTIDE SEQUENCE [LARGE SCALE GENOMIC DNA]</scope>
    <source>
        <strain evidence="7">KIB-2018</strain>
        <tissue evidence="7">Leaf</tissue>
    </source>
</reference>
<keyword evidence="4 5" id="KW-0349">Heme</keyword>
<dbReference type="PANTHER" id="PTHR47955:SF15">
    <property type="entry name" value="CYTOCHROME P450 71A2-LIKE"/>
    <property type="match status" value="1"/>
</dbReference>
<evidence type="ECO:0000313" key="8">
    <source>
        <dbReference type="Proteomes" id="UP001159364"/>
    </source>
</evidence>
<dbReference type="Proteomes" id="UP001159364">
    <property type="component" value="Unassembled WGS sequence"/>
</dbReference>
<organism evidence="7 8">
    <name type="scientific">Erythroxylum novogranatense</name>
    <dbReference type="NCBI Taxonomy" id="1862640"/>
    <lineage>
        <taxon>Eukaryota</taxon>
        <taxon>Viridiplantae</taxon>
        <taxon>Streptophyta</taxon>
        <taxon>Embryophyta</taxon>
        <taxon>Tracheophyta</taxon>
        <taxon>Spermatophyta</taxon>
        <taxon>Magnoliopsida</taxon>
        <taxon>eudicotyledons</taxon>
        <taxon>Gunneridae</taxon>
        <taxon>Pentapetalae</taxon>
        <taxon>rosids</taxon>
        <taxon>fabids</taxon>
        <taxon>Malpighiales</taxon>
        <taxon>Erythroxylaceae</taxon>
        <taxon>Erythroxylum</taxon>
    </lineage>
</organism>
<protein>
    <submittedName>
        <fullName evidence="7">Uncharacterized protein</fullName>
    </submittedName>
</protein>
<feature type="binding site" description="axial binding residue" evidence="4">
    <location>
        <position position="447"/>
    </location>
    <ligand>
        <name>heme</name>
        <dbReference type="ChEBI" id="CHEBI:30413"/>
    </ligand>
    <ligandPart>
        <name>Fe</name>
        <dbReference type="ChEBI" id="CHEBI:18248"/>
    </ligandPart>
</feature>
<evidence type="ECO:0000256" key="3">
    <source>
        <dbReference type="ARBA" id="ARBA00023004"/>
    </source>
</evidence>
<proteinExistence type="inferred from homology"/>
<accession>A0AAV8S7J2</accession>
<sequence length="506" mass="56948">MVDTTNLFSFFSLLSCILFTIFLIKWVFNNVTGNHKNLPPSPPKLPVLGNLLQLGLYPHRSLQTLAQRHGSLMLLHLGSAPTLVVSSADAAREIMTTHDLIFSNRPDSENARKLLYNYRDLSLSPYGEYWRKMRSICVLQLLSAKRVQSFRFIREEETFSLVKKVEEGCAGSSPIDLGQLFASLTTDIICRAAFGRKYSEGGSGKKFKELLEEFGALLGVFNIADFVPWLAWINNFNNLNARVEKVFKEFDKFLEEILDDHMKRGGKDKKEAEKDFVNVLLENSKNGSEDVSIGRDSIKALILDMFAAGSDTTYTALEWTMTELLGHQEVMKTAQEEIRSICGNRPTVREEDLEKILYLKAIIKESMRLHPPVPLLLPRESREDVRVQGYDILAGTRVIINAWTIGRDPTTREDAEQFRPDRFLESSVDLKGNDFQLIPFGAGRRGCPGITFATAAMEIALANLLHKFDWALPGGLKPERLDVTEAPGLAVHRKIPLTAVATLHSF</sequence>
<evidence type="ECO:0000256" key="4">
    <source>
        <dbReference type="PIRSR" id="PIRSR602401-1"/>
    </source>
</evidence>
<dbReference type="PROSITE" id="PS00086">
    <property type="entry name" value="CYTOCHROME_P450"/>
    <property type="match status" value="1"/>
</dbReference>
<dbReference type="PRINTS" id="PR00463">
    <property type="entry name" value="EP450I"/>
</dbReference>
<gene>
    <name evidence="7" type="ORF">K2173_011855</name>
</gene>
<evidence type="ECO:0000256" key="1">
    <source>
        <dbReference type="ARBA" id="ARBA00010617"/>
    </source>
</evidence>
<dbReference type="InterPro" id="IPR036396">
    <property type="entry name" value="Cyt_P450_sf"/>
</dbReference>
<evidence type="ECO:0000256" key="2">
    <source>
        <dbReference type="ARBA" id="ARBA00022723"/>
    </source>
</evidence>
<keyword evidence="8" id="KW-1185">Reference proteome</keyword>
<keyword evidence="3 4" id="KW-0408">Iron</keyword>
<dbReference type="InterPro" id="IPR001128">
    <property type="entry name" value="Cyt_P450"/>
</dbReference>
<comment type="similarity">
    <text evidence="1 5">Belongs to the cytochrome P450 family.</text>
</comment>
<evidence type="ECO:0000313" key="7">
    <source>
        <dbReference type="EMBL" id="KAJ8748034.1"/>
    </source>
</evidence>
<evidence type="ECO:0000256" key="6">
    <source>
        <dbReference type="SAM" id="Phobius"/>
    </source>
</evidence>
<dbReference type="Gene3D" id="1.10.630.10">
    <property type="entry name" value="Cytochrome P450"/>
    <property type="match status" value="1"/>
</dbReference>
<dbReference type="SUPFAM" id="SSF48264">
    <property type="entry name" value="Cytochrome P450"/>
    <property type="match status" value="1"/>
</dbReference>
<dbReference type="EMBL" id="JAIWQS010000038">
    <property type="protein sequence ID" value="KAJ8748034.1"/>
    <property type="molecule type" value="Genomic_DNA"/>
</dbReference>
<dbReference type="InterPro" id="IPR002401">
    <property type="entry name" value="Cyt_P450_E_grp-I"/>
</dbReference>
<keyword evidence="5" id="KW-0560">Oxidoreductase</keyword>
<feature type="transmembrane region" description="Helical" evidence="6">
    <location>
        <begin position="6"/>
        <end position="28"/>
    </location>
</feature>
<keyword evidence="6" id="KW-1133">Transmembrane helix</keyword>